<proteinExistence type="inferred from homology"/>
<evidence type="ECO:0000256" key="12">
    <source>
        <dbReference type="SAM" id="MobiDB-lite"/>
    </source>
</evidence>
<evidence type="ECO:0000256" key="3">
    <source>
        <dbReference type="ARBA" id="ARBA00011890"/>
    </source>
</evidence>
<dbReference type="STRING" id="408015.SXIM_34360"/>
<evidence type="ECO:0000256" key="9">
    <source>
        <dbReference type="ARBA" id="ARBA00030757"/>
    </source>
</evidence>
<dbReference type="KEGG" id="sxi:SXIM_34360"/>
<dbReference type="AlphaFoldDB" id="A0A0F7FW51"/>
<dbReference type="EMBL" id="CP009922">
    <property type="protein sequence ID" value="AKG44820.1"/>
    <property type="molecule type" value="Genomic_DNA"/>
</dbReference>
<keyword evidence="5" id="KW-0963">Cytoplasm</keyword>
<keyword evidence="6" id="KW-0489">Methyltransferase</keyword>
<protein>
    <recommendedName>
        <fullName evidence="4">Protein-L-isoaspartate O-methyltransferase</fullName>
        <ecNumber evidence="3">2.1.1.77</ecNumber>
    </recommendedName>
    <alternativeName>
        <fullName evidence="11">L-isoaspartyl protein carboxyl methyltransferase</fullName>
    </alternativeName>
    <alternativeName>
        <fullName evidence="9">Protein L-isoaspartyl methyltransferase</fullName>
    </alternativeName>
    <alternativeName>
        <fullName evidence="10">Protein-beta-aspartate methyltransferase</fullName>
    </alternativeName>
</protein>
<keyword evidence="14" id="KW-1185">Reference proteome</keyword>
<evidence type="ECO:0000313" key="13">
    <source>
        <dbReference type="EMBL" id="AKG44820.1"/>
    </source>
</evidence>
<evidence type="ECO:0000256" key="6">
    <source>
        <dbReference type="ARBA" id="ARBA00022603"/>
    </source>
</evidence>
<dbReference type="Proteomes" id="UP000034034">
    <property type="component" value="Chromosome"/>
</dbReference>
<keyword evidence="8" id="KW-0949">S-adenosyl-L-methionine</keyword>
<dbReference type="GO" id="GO:0004719">
    <property type="term" value="F:protein-L-isoaspartate (D-aspartate) O-methyltransferase activity"/>
    <property type="evidence" value="ECO:0007669"/>
    <property type="project" value="UniProtKB-EC"/>
</dbReference>
<keyword evidence="7" id="KW-0808">Transferase</keyword>
<dbReference type="Pfam" id="PF01135">
    <property type="entry name" value="PCMT"/>
    <property type="match status" value="1"/>
</dbReference>
<comment type="similarity">
    <text evidence="2">Belongs to the methyltransferase superfamily. L-isoaspartyl/D-aspartyl protein methyltransferase family.</text>
</comment>
<organism evidence="13 14">
    <name type="scientific">Streptomyces xiamenensis</name>
    <dbReference type="NCBI Taxonomy" id="408015"/>
    <lineage>
        <taxon>Bacteria</taxon>
        <taxon>Bacillati</taxon>
        <taxon>Actinomycetota</taxon>
        <taxon>Actinomycetes</taxon>
        <taxon>Kitasatosporales</taxon>
        <taxon>Streptomycetaceae</taxon>
        <taxon>Streptomyces</taxon>
    </lineage>
</organism>
<dbReference type="SUPFAM" id="SSF53335">
    <property type="entry name" value="S-adenosyl-L-methionine-dependent methyltransferases"/>
    <property type="match status" value="1"/>
</dbReference>
<dbReference type="CDD" id="cd02440">
    <property type="entry name" value="AdoMet_MTases"/>
    <property type="match status" value="1"/>
</dbReference>
<dbReference type="GO" id="GO:0032259">
    <property type="term" value="P:methylation"/>
    <property type="evidence" value="ECO:0007669"/>
    <property type="project" value="UniProtKB-KW"/>
</dbReference>
<dbReference type="Gene3D" id="3.40.50.150">
    <property type="entry name" value="Vaccinia Virus protein VP39"/>
    <property type="match status" value="1"/>
</dbReference>
<gene>
    <name evidence="13" type="ORF">SXIM_34360</name>
</gene>
<dbReference type="GO" id="GO:0005737">
    <property type="term" value="C:cytoplasm"/>
    <property type="evidence" value="ECO:0007669"/>
    <property type="project" value="UniProtKB-SubCell"/>
</dbReference>
<evidence type="ECO:0000256" key="1">
    <source>
        <dbReference type="ARBA" id="ARBA00004496"/>
    </source>
</evidence>
<feature type="region of interest" description="Disordered" evidence="12">
    <location>
        <begin position="54"/>
        <end position="77"/>
    </location>
</feature>
<evidence type="ECO:0000256" key="7">
    <source>
        <dbReference type="ARBA" id="ARBA00022679"/>
    </source>
</evidence>
<dbReference type="PATRIC" id="fig|408015.6.peg.3479"/>
<accession>A0A0F7FW51</accession>
<evidence type="ECO:0000256" key="10">
    <source>
        <dbReference type="ARBA" id="ARBA00031323"/>
    </source>
</evidence>
<evidence type="ECO:0000256" key="11">
    <source>
        <dbReference type="ARBA" id="ARBA00031350"/>
    </source>
</evidence>
<comment type="subcellular location">
    <subcellularLocation>
        <location evidence="1">Cytoplasm</location>
    </subcellularLocation>
</comment>
<dbReference type="InterPro" id="IPR000682">
    <property type="entry name" value="PCMT"/>
</dbReference>
<evidence type="ECO:0000256" key="5">
    <source>
        <dbReference type="ARBA" id="ARBA00022490"/>
    </source>
</evidence>
<evidence type="ECO:0000256" key="2">
    <source>
        <dbReference type="ARBA" id="ARBA00005369"/>
    </source>
</evidence>
<evidence type="ECO:0000256" key="8">
    <source>
        <dbReference type="ARBA" id="ARBA00022691"/>
    </source>
</evidence>
<dbReference type="HOGENOM" id="CLU_037629_0_1_11"/>
<evidence type="ECO:0000256" key="4">
    <source>
        <dbReference type="ARBA" id="ARBA00013346"/>
    </source>
</evidence>
<dbReference type="EC" id="2.1.1.77" evidence="3"/>
<dbReference type="InterPro" id="IPR029063">
    <property type="entry name" value="SAM-dependent_MTases_sf"/>
</dbReference>
<evidence type="ECO:0000313" key="14">
    <source>
        <dbReference type="Proteomes" id="UP000034034"/>
    </source>
</evidence>
<name>A0A0F7FW51_9ACTN</name>
<reference evidence="13" key="1">
    <citation type="submission" date="2019-08" db="EMBL/GenBank/DDBJ databases">
        <title>Complete genome sequence of a mangrove-derived Streptomyces xiamenensis.</title>
        <authorList>
            <person name="Xu J."/>
        </authorList>
    </citation>
    <scope>NUCLEOTIDE SEQUENCE</scope>
    <source>
        <strain evidence="13">318</strain>
    </source>
</reference>
<sequence length="378" mass="41655">MAREWADAFEAVPREVFLPDLMWPYDMETGRSRTVDRRTDPVAWEREAYANVPVTTQWDDGQHPGPGPGRVPTSSASMPSVVTRMLGDLDVYPGARVLEVGTGTGWNAGLLSARLGDRNVVSVEVDKRVASRARAKLGSLGLYPEVVCADGRDGWAARAPYDRVIVTAGVREFPPAWVRQTRPGGLIVAPWGTHYCDEDALVRLTVAEDGTASGPFLRPLEFMKLRAQRLDWGRSGRHVWEYPGDADESATSVTLSDLGEGQRFRGARFVLGLCVPDCAHVLNAGEDGESTLWFFDMAEGSRSWASVLFQDGKDKATVYQSGPRRLWDEVARALEWWRGQGASQLNSFGLTISRDGTSRPWIGDPTRPLPTFGAGFRD</sequence>
<dbReference type="PANTHER" id="PTHR11579">
    <property type="entry name" value="PROTEIN-L-ISOASPARTATE O-METHYLTRANSFERASE"/>
    <property type="match status" value="1"/>
</dbReference>
<dbReference type="PANTHER" id="PTHR11579:SF0">
    <property type="entry name" value="PROTEIN-L-ISOASPARTATE(D-ASPARTATE) O-METHYLTRANSFERASE"/>
    <property type="match status" value="1"/>
</dbReference>